<keyword evidence="6" id="KW-1185">Reference proteome</keyword>
<dbReference type="CDD" id="cd04666">
    <property type="entry name" value="NUDIX_DIPP2_like_Nudt4"/>
    <property type="match status" value="1"/>
</dbReference>
<dbReference type="KEGG" id="yti:FNA67_00150"/>
<dbReference type="PANTHER" id="PTHR12629:SF0">
    <property type="entry name" value="DIPHOSPHOINOSITOL-POLYPHOSPHATE DIPHOSPHATASE"/>
    <property type="match status" value="1"/>
</dbReference>
<dbReference type="EMBL" id="CP041690">
    <property type="protein sequence ID" value="QEE18686.1"/>
    <property type="molecule type" value="Genomic_DNA"/>
</dbReference>
<dbReference type="Pfam" id="PF00293">
    <property type="entry name" value="NUDIX"/>
    <property type="match status" value="1"/>
</dbReference>
<keyword evidence="2" id="KW-0479">Metal-binding</keyword>
<gene>
    <name evidence="5" type="ORF">FNA67_00150</name>
</gene>
<dbReference type="InterPro" id="IPR047198">
    <property type="entry name" value="DDP-like_NUDIX"/>
</dbReference>
<dbReference type="GO" id="GO:0005737">
    <property type="term" value="C:cytoplasm"/>
    <property type="evidence" value="ECO:0007669"/>
    <property type="project" value="TreeGrafter"/>
</dbReference>
<evidence type="ECO:0000256" key="4">
    <source>
        <dbReference type="ARBA" id="ARBA00022842"/>
    </source>
</evidence>
<dbReference type="OrthoDB" id="7066910at2"/>
<dbReference type="InterPro" id="IPR015797">
    <property type="entry name" value="NUDIX_hydrolase-like_dom_sf"/>
</dbReference>
<evidence type="ECO:0000313" key="6">
    <source>
        <dbReference type="Proteomes" id="UP000321062"/>
    </source>
</evidence>
<accession>A0A5B9DI20</accession>
<dbReference type="Gene3D" id="3.90.79.10">
    <property type="entry name" value="Nucleoside Triphosphate Pyrophosphohydrolase"/>
    <property type="match status" value="1"/>
</dbReference>
<evidence type="ECO:0000256" key="3">
    <source>
        <dbReference type="ARBA" id="ARBA00022801"/>
    </source>
</evidence>
<reference evidence="5 6" key="1">
    <citation type="journal article" date="2015" name="Int. J. Syst. Evol. Microbiol.">
        <title>Youhaiella tibetensis gen. nov., sp. nov., isolated from subsurface sediment.</title>
        <authorList>
            <person name="Wang Y.X."/>
            <person name="Huang F.Q."/>
            <person name="Nogi Y."/>
            <person name="Pang S.J."/>
            <person name="Wang P.K."/>
            <person name="Lv J."/>
        </authorList>
    </citation>
    <scope>NUCLEOTIDE SEQUENCE [LARGE SCALE GENOMIC DNA]</scope>
    <source>
        <strain evidence="6">fig4</strain>
    </source>
</reference>
<dbReference type="AlphaFoldDB" id="A0A5B9DI20"/>
<keyword evidence="3 5" id="KW-0378">Hydrolase</keyword>
<dbReference type="RefSeq" id="WP_147654643.1">
    <property type="nucleotide sequence ID" value="NZ_BMFM01000001.1"/>
</dbReference>
<evidence type="ECO:0000313" key="5">
    <source>
        <dbReference type="EMBL" id="QEE18686.1"/>
    </source>
</evidence>
<sequence length="156" mass="17733">MTSPEPIRQHAQQVAALPWRRCGTGEVEVLLITSRTSRRWLIPKGWPIAGKTPAEAALQEAFEEAGVRGEANVVPFGSYRYEKLLKDGTLLPCTVTVYAMDVLQELEDWPEVSERERRWLRLDEAQALIHEPHLRRLLCEATCQMLLATARPMQDA</sequence>
<evidence type="ECO:0000256" key="1">
    <source>
        <dbReference type="ARBA" id="ARBA00001946"/>
    </source>
</evidence>
<keyword evidence="4" id="KW-0460">Magnesium</keyword>
<name>A0A5B9DI20_9HYPH</name>
<organism evidence="5 6">
    <name type="scientific">Paradevosia tibetensis</name>
    <dbReference type="NCBI Taxonomy" id="1447062"/>
    <lineage>
        <taxon>Bacteria</taxon>
        <taxon>Pseudomonadati</taxon>
        <taxon>Pseudomonadota</taxon>
        <taxon>Alphaproteobacteria</taxon>
        <taxon>Hyphomicrobiales</taxon>
        <taxon>Devosiaceae</taxon>
        <taxon>Paradevosia</taxon>
    </lineage>
</organism>
<evidence type="ECO:0000256" key="2">
    <source>
        <dbReference type="ARBA" id="ARBA00022723"/>
    </source>
</evidence>
<dbReference type="InterPro" id="IPR000086">
    <property type="entry name" value="NUDIX_hydrolase_dom"/>
</dbReference>
<dbReference type="Proteomes" id="UP000321062">
    <property type="component" value="Chromosome"/>
</dbReference>
<dbReference type="PANTHER" id="PTHR12629">
    <property type="entry name" value="DIPHOSPHOINOSITOL POLYPHOSPHATE PHOSPHOHYDROLASE"/>
    <property type="match status" value="1"/>
</dbReference>
<comment type="cofactor">
    <cofactor evidence="1">
        <name>Mg(2+)</name>
        <dbReference type="ChEBI" id="CHEBI:18420"/>
    </cofactor>
</comment>
<proteinExistence type="predicted"/>
<protein>
    <submittedName>
        <fullName evidence="5">NUDIX hydrolase</fullName>
    </submittedName>
</protein>
<dbReference type="PROSITE" id="PS51462">
    <property type="entry name" value="NUDIX"/>
    <property type="match status" value="1"/>
</dbReference>
<dbReference type="GO" id="GO:0016462">
    <property type="term" value="F:pyrophosphatase activity"/>
    <property type="evidence" value="ECO:0007669"/>
    <property type="project" value="InterPro"/>
</dbReference>
<dbReference type="GO" id="GO:0046872">
    <property type="term" value="F:metal ion binding"/>
    <property type="evidence" value="ECO:0007669"/>
    <property type="project" value="UniProtKB-KW"/>
</dbReference>
<dbReference type="SUPFAM" id="SSF55811">
    <property type="entry name" value="Nudix"/>
    <property type="match status" value="1"/>
</dbReference>